<evidence type="ECO:0000256" key="1">
    <source>
        <dbReference type="SAM" id="SignalP"/>
    </source>
</evidence>
<dbReference type="Ensembl" id="ENSSAUT00010004688.1">
    <property type="protein sequence ID" value="ENSSAUP00010004332.1"/>
    <property type="gene ID" value="ENSSAUG00010002257.1"/>
</dbReference>
<reference evidence="2" key="1">
    <citation type="submission" date="2021-04" db="EMBL/GenBank/DDBJ databases">
        <authorList>
            <consortium name="Wellcome Sanger Institute Data Sharing"/>
        </authorList>
    </citation>
    <scope>NUCLEOTIDE SEQUENCE [LARGE SCALE GENOMIC DNA]</scope>
</reference>
<dbReference type="AlphaFoldDB" id="A0A671TUF1"/>
<name>A0A671TUF1_SPAAU</name>
<reference evidence="2" key="3">
    <citation type="submission" date="2025-09" db="UniProtKB">
        <authorList>
            <consortium name="Ensembl"/>
        </authorList>
    </citation>
    <scope>IDENTIFICATION</scope>
</reference>
<evidence type="ECO:0000313" key="2">
    <source>
        <dbReference type="Ensembl" id="ENSSAUP00010004332.1"/>
    </source>
</evidence>
<keyword evidence="1" id="KW-0732">Signal</keyword>
<accession>A0A671TUF1</accession>
<protein>
    <submittedName>
        <fullName evidence="2">Uncharacterized protein</fullName>
    </submittedName>
</protein>
<sequence>SFTLKTHSFALKHFLVSISLALCDGERSDGSSSVSRCKSKMKTVCNCTI</sequence>
<feature type="signal peptide" evidence="1">
    <location>
        <begin position="1"/>
        <end position="25"/>
    </location>
</feature>
<dbReference type="InParanoid" id="A0A671TUF1"/>
<organism evidence="2 3">
    <name type="scientific">Sparus aurata</name>
    <name type="common">Gilthead sea bream</name>
    <dbReference type="NCBI Taxonomy" id="8175"/>
    <lineage>
        <taxon>Eukaryota</taxon>
        <taxon>Metazoa</taxon>
        <taxon>Chordata</taxon>
        <taxon>Craniata</taxon>
        <taxon>Vertebrata</taxon>
        <taxon>Euteleostomi</taxon>
        <taxon>Actinopterygii</taxon>
        <taxon>Neopterygii</taxon>
        <taxon>Teleostei</taxon>
        <taxon>Neoteleostei</taxon>
        <taxon>Acanthomorphata</taxon>
        <taxon>Eupercaria</taxon>
        <taxon>Spariformes</taxon>
        <taxon>Sparidae</taxon>
        <taxon>Sparus</taxon>
    </lineage>
</organism>
<reference evidence="2" key="2">
    <citation type="submission" date="2025-08" db="UniProtKB">
        <authorList>
            <consortium name="Ensembl"/>
        </authorList>
    </citation>
    <scope>IDENTIFICATION</scope>
</reference>
<dbReference type="GeneTree" id="ENSGT00990000211400"/>
<proteinExistence type="predicted"/>
<dbReference type="Proteomes" id="UP000472265">
    <property type="component" value="Chromosome 17"/>
</dbReference>
<keyword evidence="3" id="KW-1185">Reference proteome</keyword>
<evidence type="ECO:0000313" key="3">
    <source>
        <dbReference type="Proteomes" id="UP000472265"/>
    </source>
</evidence>
<feature type="chain" id="PRO_5025393633" evidence="1">
    <location>
        <begin position="26"/>
        <end position="49"/>
    </location>
</feature>